<dbReference type="AlphaFoldDB" id="A0A9N8HSQ2"/>
<accession>A0A9N8HSQ2</accession>
<evidence type="ECO:0000256" key="5">
    <source>
        <dbReference type="RuleBase" id="RU365068"/>
    </source>
</evidence>
<dbReference type="InterPro" id="IPR027417">
    <property type="entry name" value="P-loop_NTPase"/>
</dbReference>
<evidence type="ECO:0000259" key="7">
    <source>
        <dbReference type="PROSITE" id="PS51194"/>
    </source>
</evidence>
<dbReference type="InterPro" id="IPR011545">
    <property type="entry name" value="DEAD/DEAH_box_helicase_dom"/>
</dbReference>
<dbReference type="GO" id="GO:0003723">
    <property type="term" value="F:RNA binding"/>
    <property type="evidence" value="ECO:0007669"/>
    <property type="project" value="UniProtKB-UniRule"/>
</dbReference>
<evidence type="ECO:0000256" key="1">
    <source>
        <dbReference type="ARBA" id="ARBA00022741"/>
    </source>
</evidence>
<keyword evidence="9" id="KW-1185">Reference proteome</keyword>
<dbReference type="SUPFAM" id="SSF52540">
    <property type="entry name" value="P-loop containing nucleoside triphosphate hydrolases"/>
    <property type="match status" value="1"/>
</dbReference>
<protein>
    <recommendedName>
        <fullName evidence="5">ATP-dependent RNA helicase</fullName>
        <ecNumber evidence="5">3.6.4.13</ecNumber>
    </recommendedName>
</protein>
<comment type="function">
    <text evidence="5">RNA helicase.</text>
</comment>
<organism evidence="8 9">
    <name type="scientific">Seminavis robusta</name>
    <dbReference type="NCBI Taxonomy" id="568900"/>
    <lineage>
        <taxon>Eukaryota</taxon>
        <taxon>Sar</taxon>
        <taxon>Stramenopiles</taxon>
        <taxon>Ochrophyta</taxon>
        <taxon>Bacillariophyta</taxon>
        <taxon>Bacillariophyceae</taxon>
        <taxon>Bacillariophycidae</taxon>
        <taxon>Naviculales</taxon>
        <taxon>Naviculaceae</taxon>
        <taxon>Seminavis</taxon>
    </lineage>
</organism>
<dbReference type="GO" id="GO:0003724">
    <property type="term" value="F:RNA helicase activity"/>
    <property type="evidence" value="ECO:0007669"/>
    <property type="project" value="UniProtKB-EC"/>
</dbReference>
<feature type="domain" description="Helicase C-terminal" evidence="7">
    <location>
        <begin position="312"/>
        <end position="478"/>
    </location>
</feature>
<dbReference type="SMART" id="SM00487">
    <property type="entry name" value="DEXDc"/>
    <property type="match status" value="1"/>
</dbReference>
<evidence type="ECO:0000313" key="8">
    <source>
        <dbReference type="EMBL" id="CAB9521383.1"/>
    </source>
</evidence>
<proteinExistence type="inferred from homology"/>
<dbReference type="Proteomes" id="UP001153069">
    <property type="component" value="Unassembled WGS sequence"/>
</dbReference>
<keyword evidence="5 8" id="KW-0347">Helicase</keyword>
<dbReference type="InterPro" id="IPR001650">
    <property type="entry name" value="Helicase_C-like"/>
</dbReference>
<comment type="similarity">
    <text evidence="5">Belongs to the DEAD box helicase family.</text>
</comment>
<dbReference type="OrthoDB" id="3370at2759"/>
<dbReference type="EC" id="3.6.4.13" evidence="5"/>
<dbReference type="Gene3D" id="3.40.50.300">
    <property type="entry name" value="P-loop containing nucleotide triphosphate hydrolases"/>
    <property type="match status" value="2"/>
</dbReference>
<dbReference type="Pfam" id="PF00270">
    <property type="entry name" value="DEAD"/>
    <property type="match status" value="1"/>
</dbReference>
<keyword evidence="1 5" id="KW-0547">Nucleotide-binding</keyword>
<dbReference type="CDD" id="cd17956">
    <property type="entry name" value="DEADc_DDX51"/>
    <property type="match status" value="1"/>
</dbReference>
<keyword evidence="4 5" id="KW-0694">RNA-binding</keyword>
<sequence length="515" mass="57474">MTSTGSGMTSSTISSGMMEEPLIDEASALWNLEPFLVDNLKRDGFTKFFPIQSLVIPDVVTSERFSYTRAQDICVSAPTGSGKTLAFVLPILNVLSKRQVRRLRALVVLPSRDLGQQVYEVFQRYSRGSDIVIGLAIGNKNTQNKKNARQQQETDFLDAFQTTTTTTTHNNTQTDVDVLVCTPGKLMDYLNYTPGFTLQHLRFLVVDEVDRLLSQPYQDWIGRVMDATKDDSQLIMQTRQLRKLLFSATLTKDPQKLSALRLVRPKYFDARKINKASKHKHDNNNDNNMSFNKYSIPAQLEECTVECTAEQKPIVLLALLRERLDRSSTTRKQVVLVFTASVDATHRLARLLQLLWKSAGFGQPDAVAEFSSSLSQSERSHLMKRCESGNNSLQVIVCSDGMSRGISVDVIGTVVNYDVPNLAKTYIHRCGRTARAGKNGLAVSLLKGGQVAQFKRMRQTIADPLRVQSRGVQKKLVKSAVPVYMSCLKRLATVISAEQDGVLKPTASIPQDMFP</sequence>
<dbReference type="SMART" id="SM00490">
    <property type="entry name" value="HELICc"/>
    <property type="match status" value="1"/>
</dbReference>
<reference evidence="8" key="1">
    <citation type="submission" date="2020-06" db="EMBL/GenBank/DDBJ databases">
        <authorList>
            <consortium name="Plant Systems Biology data submission"/>
        </authorList>
    </citation>
    <scope>NUCLEOTIDE SEQUENCE</scope>
    <source>
        <strain evidence="8">D6</strain>
    </source>
</reference>
<dbReference type="PANTHER" id="PTHR24031">
    <property type="entry name" value="RNA HELICASE"/>
    <property type="match status" value="1"/>
</dbReference>
<dbReference type="PROSITE" id="PS51192">
    <property type="entry name" value="HELICASE_ATP_BIND_1"/>
    <property type="match status" value="1"/>
</dbReference>
<feature type="domain" description="Helicase ATP-binding" evidence="6">
    <location>
        <begin position="64"/>
        <end position="268"/>
    </location>
</feature>
<gene>
    <name evidence="8" type="ORF">SEMRO_1190_G250780.1</name>
</gene>
<keyword evidence="3 5" id="KW-0067">ATP-binding</keyword>
<dbReference type="GO" id="GO:0005524">
    <property type="term" value="F:ATP binding"/>
    <property type="evidence" value="ECO:0007669"/>
    <property type="project" value="UniProtKB-UniRule"/>
</dbReference>
<evidence type="ECO:0000256" key="4">
    <source>
        <dbReference type="ARBA" id="ARBA00022884"/>
    </source>
</evidence>
<evidence type="ECO:0000313" key="9">
    <source>
        <dbReference type="Proteomes" id="UP001153069"/>
    </source>
</evidence>
<comment type="domain">
    <text evidence="5">The Q motif is unique to and characteristic of the DEAD box family of RNA helicases and controls ATP binding and hydrolysis.</text>
</comment>
<comment type="caution">
    <text evidence="8">The sequence shown here is derived from an EMBL/GenBank/DDBJ whole genome shotgun (WGS) entry which is preliminary data.</text>
</comment>
<dbReference type="PROSITE" id="PS51194">
    <property type="entry name" value="HELICASE_CTER"/>
    <property type="match status" value="1"/>
</dbReference>
<dbReference type="InterPro" id="IPR014001">
    <property type="entry name" value="Helicase_ATP-bd"/>
</dbReference>
<evidence type="ECO:0000259" key="6">
    <source>
        <dbReference type="PROSITE" id="PS51192"/>
    </source>
</evidence>
<dbReference type="CDD" id="cd18787">
    <property type="entry name" value="SF2_C_DEAD"/>
    <property type="match status" value="1"/>
</dbReference>
<evidence type="ECO:0000256" key="2">
    <source>
        <dbReference type="ARBA" id="ARBA00022801"/>
    </source>
</evidence>
<dbReference type="Pfam" id="PF00271">
    <property type="entry name" value="Helicase_C"/>
    <property type="match status" value="1"/>
</dbReference>
<evidence type="ECO:0000256" key="3">
    <source>
        <dbReference type="ARBA" id="ARBA00022840"/>
    </source>
</evidence>
<name>A0A9N8HSQ2_9STRA</name>
<keyword evidence="2 5" id="KW-0378">Hydrolase</keyword>
<dbReference type="GO" id="GO:0016787">
    <property type="term" value="F:hydrolase activity"/>
    <property type="evidence" value="ECO:0007669"/>
    <property type="project" value="UniProtKB-KW"/>
</dbReference>
<comment type="catalytic activity">
    <reaction evidence="5">
        <text>ATP + H2O = ADP + phosphate + H(+)</text>
        <dbReference type="Rhea" id="RHEA:13065"/>
        <dbReference type="ChEBI" id="CHEBI:15377"/>
        <dbReference type="ChEBI" id="CHEBI:15378"/>
        <dbReference type="ChEBI" id="CHEBI:30616"/>
        <dbReference type="ChEBI" id="CHEBI:43474"/>
        <dbReference type="ChEBI" id="CHEBI:456216"/>
        <dbReference type="EC" id="3.6.4.13"/>
    </reaction>
</comment>
<dbReference type="EMBL" id="CAICTM010001188">
    <property type="protein sequence ID" value="CAB9521383.1"/>
    <property type="molecule type" value="Genomic_DNA"/>
</dbReference>